<dbReference type="PIRSF" id="PIRSF004846">
    <property type="entry name" value="ModA"/>
    <property type="match status" value="1"/>
</dbReference>
<evidence type="ECO:0000313" key="3">
    <source>
        <dbReference type="EMBL" id="QXO96443.1"/>
    </source>
</evidence>
<reference evidence="3 4" key="1">
    <citation type="submission" date="2021-06" db="EMBL/GenBank/DDBJ databases">
        <title>Complete genome sequence of the secondary alcohol utilizing methanogen Methanospirillum hungatei strain GP1.</title>
        <authorList>
            <person name="Day L.A."/>
            <person name="Costa K.C."/>
        </authorList>
    </citation>
    <scope>NUCLEOTIDE SEQUENCE [LARGE SCALE GENOMIC DNA]</scope>
    <source>
        <strain evidence="3 4">GP1</strain>
    </source>
</reference>
<protein>
    <submittedName>
        <fullName evidence="3">Molybdate ABC transporter substrate-binding protein</fullName>
    </submittedName>
</protein>
<dbReference type="NCBIfam" id="TIGR01256">
    <property type="entry name" value="modA"/>
    <property type="match status" value="1"/>
</dbReference>
<dbReference type="GO" id="GO:0030973">
    <property type="term" value="F:molybdate ion binding"/>
    <property type="evidence" value="ECO:0007669"/>
    <property type="project" value="TreeGrafter"/>
</dbReference>
<organism evidence="3 4">
    <name type="scientific">Methanospirillum hungatei</name>
    <dbReference type="NCBI Taxonomy" id="2203"/>
    <lineage>
        <taxon>Archaea</taxon>
        <taxon>Methanobacteriati</taxon>
        <taxon>Methanobacteriota</taxon>
        <taxon>Stenosarchaea group</taxon>
        <taxon>Methanomicrobia</taxon>
        <taxon>Methanomicrobiales</taxon>
        <taxon>Methanospirillaceae</taxon>
        <taxon>Methanospirillum</taxon>
    </lineage>
</organism>
<dbReference type="AlphaFoldDB" id="A0A8F5VQW4"/>
<dbReference type="OrthoDB" id="15033at2157"/>
<dbReference type="GO" id="GO:0046872">
    <property type="term" value="F:metal ion binding"/>
    <property type="evidence" value="ECO:0007669"/>
    <property type="project" value="UniProtKB-KW"/>
</dbReference>
<sequence>MNLNYLTRVKRKPLSLIFSDLVLMKYRSCFLTGLILCLLFAFISSPVYAVDDEKALFVYAGAGLKGPMTEIGTIFEEKNGIKVEYNFAGSGTLITQMELTKKGDAFIPGGTPDYAIAQNKSLVTDPVYVAYHVPVIGVLPGNPQGIESVQDFTKEGLKLALGDVNATAIGRQGQKLFDKLGIADDVEKNVVLRAPTINEVVTALKLKQADASLITIDQIKGDEIEAVQLPDEESLALVVPIGLTTFTSQEENAQEFVDFVSSDEGKAVFKKHGFPIYPDPAYANLKL</sequence>
<keyword evidence="1" id="KW-0479">Metal-binding</keyword>
<evidence type="ECO:0000256" key="1">
    <source>
        <dbReference type="ARBA" id="ARBA00022723"/>
    </source>
</evidence>
<dbReference type="PANTHER" id="PTHR30632:SF0">
    <property type="entry name" value="SULFATE-BINDING PROTEIN"/>
    <property type="match status" value="1"/>
</dbReference>
<dbReference type="EMBL" id="CP077107">
    <property type="protein sequence ID" value="QXO96443.1"/>
    <property type="molecule type" value="Genomic_DNA"/>
</dbReference>
<dbReference type="PANTHER" id="PTHR30632">
    <property type="entry name" value="MOLYBDATE-BINDING PERIPLASMIC PROTEIN"/>
    <property type="match status" value="1"/>
</dbReference>
<proteinExistence type="predicted"/>
<accession>A0A8F5VQW4</accession>
<dbReference type="InterPro" id="IPR050682">
    <property type="entry name" value="ModA/WtpA"/>
</dbReference>
<dbReference type="InterPro" id="IPR005950">
    <property type="entry name" value="ModA"/>
</dbReference>
<evidence type="ECO:0000313" key="4">
    <source>
        <dbReference type="Proteomes" id="UP000694228"/>
    </source>
</evidence>
<dbReference type="CDD" id="cd13517">
    <property type="entry name" value="PBP2_ModA3_like"/>
    <property type="match status" value="1"/>
</dbReference>
<evidence type="ECO:0000256" key="2">
    <source>
        <dbReference type="ARBA" id="ARBA00022729"/>
    </source>
</evidence>
<gene>
    <name evidence="3" type="primary">modA</name>
    <name evidence="3" type="ORF">KSK55_12300</name>
</gene>
<dbReference type="Proteomes" id="UP000694228">
    <property type="component" value="Chromosome"/>
</dbReference>
<dbReference type="GO" id="GO:0015689">
    <property type="term" value="P:molybdate ion transport"/>
    <property type="evidence" value="ECO:0007669"/>
    <property type="project" value="InterPro"/>
</dbReference>
<dbReference type="Pfam" id="PF13531">
    <property type="entry name" value="SBP_bac_11"/>
    <property type="match status" value="1"/>
</dbReference>
<keyword evidence="2" id="KW-0732">Signal</keyword>
<name>A0A8F5VQW4_METHU</name>